<dbReference type="eggNOG" id="KOG4558">
    <property type="taxonomic scope" value="Eukaryota"/>
</dbReference>
<dbReference type="GO" id="GO:0010181">
    <property type="term" value="F:FMN binding"/>
    <property type="evidence" value="ECO:0007669"/>
    <property type="project" value="InterPro"/>
</dbReference>
<evidence type="ECO:0000259" key="8">
    <source>
        <dbReference type="Pfam" id="PF12766"/>
    </source>
</evidence>
<keyword evidence="7" id="KW-0560">Oxidoreductase</keyword>
<evidence type="ECO:0000256" key="5">
    <source>
        <dbReference type="ARBA" id="ARBA00022630"/>
    </source>
</evidence>
<reference evidence="9" key="1">
    <citation type="submission" date="2015-04" db="UniProtKB">
        <authorList>
            <consortium name="EnsemblPlants"/>
        </authorList>
    </citation>
    <scope>IDENTIFICATION</scope>
</reference>
<dbReference type="InterPro" id="IPR012349">
    <property type="entry name" value="Split_barrel_FMN-bd"/>
</dbReference>
<evidence type="ECO:0000256" key="3">
    <source>
        <dbReference type="ARBA" id="ARBA00005037"/>
    </source>
</evidence>
<keyword evidence="6" id="KW-0288">FMN</keyword>
<dbReference type="EnsemblPlants" id="OGLUM03G01190.1">
    <property type="protein sequence ID" value="OGLUM03G01190.1"/>
    <property type="gene ID" value="OGLUM03G01190"/>
</dbReference>
<comment type="pathway">
    <text evidence="3">Cofactor metabolism; pyridoxal 5'-phosphate salvage; pyridoxal 5'-phosphate from pyridoxine 5'-phosphate: step 1/1.</text>
</comment>
<evidence type="ECO:0000313" key="9">
    <source>
        <dbReference type="EnsemblPlants" id="OGLUM03G01190.1"/>
    </source>
</evidence>
<accession>A0A0D9Z171</accession>
<dbReference type="GO" id="GO:0008615">
    <property type="term" value="P:pyridoxine biosynthetic process"/>
    <property type="evidence" value="ECO:0007669"/>
    <property type="project" value="InterPro"/>
</dbReference>
<dbReference type="GO" id="GO:0004733">
    <property type="term" value="F:pyridoxamine phosphate oxidase activity"/>
    <property type="evidence" value="ECO:0007669"/>
    <property type="project" value="UniProtKB-EC"/>
</dbReference>
<proteinExistence type="predicted"/>
<feature type="domain" description="Pyridoxamine 5'-phosphate oxidase Alr4036 family FMN-binding" evidence="8">
    <location>
        <begin position="13"/>
        <end position="105"/>
    </location>
</feature>
<dbReference type="Proteomes" id="UP000026961">
    <property type="component" value="Chromosome 3"/>
</dbReference>
<dbReference type="InterPro" id="IPR024624">
    <property type="entry name" value="Pyridox_Oxase_Alr4036_FMN-bd"/>
</dbReference>
<protein>
    <recommendedName>
        <fullName evidence="4">pyridoxal 5'-phosphate synthase</fullName>
        <ecNumber evidence="4">1.4.3.5</ecNumber>
    </recommendedName>
</protein>
<comment type="cofactor">
    <cofactor evidence="1">
        <name>FMN</name>
        <dbReference type="ChEBI" id="CHEBI:58210"/>
    </cofactor>
</comment>
<evidence type="ECO:0000256" key="7">
    <source>
        <dbReference type="ARBA" id="ARBA00023002"/>
    </source>
</evidence>
<evidence type="ECO:0000256" key="1">
    <source>
        <dbReference type="ARBA" id="ARBA00001917"/>
    </source>
</evidence>
<name>A0A0D9Z171_9ORYZ</name>
<dbReference type="SUPFAM" id="SSF50475">
    <property type="entry name" value="FMN-binding split barrel"/>
    <property type="match status" value="1"/>
</dbReference>
<organism evidence="9">
    <name type="scientific">Oryza glumipatula</name>
    <dbReference type="NCBI Taxonomy" id="40148"/>
    <lineage>
        <taxon>Eukaryota</taxon>
        <taxon>Viridiplantae</taxon>
        <taxon>Streptophyta</taxon>
        <taxon>Embryophyta</taxon>
        <taxon>Tracheophyta</taxon>
        <taxon>Spermatophyta</taxon>
        <taxon>Magnoliopsida</taxon>
        <taxon>Liliopsida</taxon>
        <taxon>Poales</taxon>
        <taxon>Poaceae</taxon>
        <taxon>BOP clade</taxon>
        <taxon>Oryzoideae</taxon>
        <taxon>Oryzeae</taxon>
        <taxon>Oryzinae</taxon>
        <taxon>Oryza</taxon>
    </lineage>
</organism>
<sequence length="314" mass="34667">MAGGGAAASALSTPWRSLLQRALDGNAHLKHSTFFQLATVGGGGRPANRTVVFRGFQEQSDKIQINTDARSNKIGEIRNCSFGEICWYFTDTWEQFRISGFIDVIDGSNPEPVKLQMRERAWFGSSVKSRLQYLGPCPGLPIPDDDLIKDAHLDPSAGPVDAFCLLVLDPEKNANPSSHFLAGYELAELQLPVASERTNFHVQVFIFYKTREPFLKFPYKHLNLFRSTSTSLFRGNFRGTVMCTRSRDTNRSGFLNAHALEPRNRSTTSIRVSDVRIKLHIAGGAGLLEINSGQAMNAAFKIALMAEQGSNVAV</sequence>
<reference evidence="9" key="2">
    <citation type="submission" date="2018-05" db="EMBL/GenBank/DDBJ databases">
        <title>OgluRS3 (Oryza glumaepatula Reference Sequence Version 3).</title>
        <authorList>
            <person name="Zhang J."/>
            <person name="Kudrna D."/>
            <person name="Lee S."/>
            <person name="Talag J."/>
            <person name="Welchert J."/>
            <person name="Wing R.A."/>
        </authorList>
    </citation>
    <scope>NUCLEOTIDE SEQUENCE [LARGE SCALE GENOMIC DNA]</scope>
</reference>
<evidence type="ECO:0000313" key="10">
    <source>
        <dbReference type="Proteomes" id="UP000026961"/>
    </source>
</evidence>
<dbReference type="InterPro" id="IPR000659">
    <property type="entry name" value="Pyridox_Oxase"/>
</dbReference>
<evidence type="ECO:0000256" key="6">
    <source>
        <dbReference type="ARBA" id="ARBA00022643"/>
    </source>
</evidence>
<evidence type="ECO:0000256" key="4">
    <source>
        <dbReference type="ARBA" id="ARBA00012801"/>
    </source>
</evidence>
<dbReference type="STRING" id="40148.A0A0D9Z171"/>
<dbReference type="PANTHER" id="PTHR10851">
    <property type="entry name" value="PYRIDOXINE-5-PHOSPHATE OXIDASE"/>
    <property type="match status" value="1"/>
</dbReference>
<dbReference type="HOGENOM" id="CLU_077003_0_0_1"/>
<dbReference type="PANTHER" id="PTHR10851:SF3">
    <property type="entry name" value="PYRIDOXINE_PYRIDOXAMINE 5'-PHOSPHATE OXIDASE 2"/>
    <property type="match status" value="1"/>
</dbReference>
<evidence type="ECO:0000256" key="2">
    <source>
        <dbReference type="ARBA" id="ARBA00004738"/>
    </source>
</evidence>
<dbReference type="EC" id="1.4.3.5" evidence="4"/>
<keyword evidence="10" id="KW-1185">Reference proteome</keyword>
<comment type="pathway">
    <text evidence="2">Cofactor metabolism; pyridoxal 5'-phosphate salvage; pyridoxal 5'-phosphate from pyridoxamine 5'-phosphate: step 1/1.</text>
</comment>
<dbReference type="AlphaFoldDB" id="A0A0D9Z171"/>
<dbReference type="Gene3D" id="2.30.110.10">
    <property type="entry name" value="Electron Transport, Fmn-binding Protein, Chain A"/>
    <property type="match status" value="1"/>
</dbReference>
<dbReference type="Gramene" id="OGLUM03G01190.1">
    <property type="protein sequence ID" value="OGLUM03G01190.1"/>
    <property type="gene ID" value="OGLUM03G01190"/>
</dbReference>
<dbReference type="Pfam" id="PF12766">
    <property type="entry name" value="Pyridox_oxase_2"/>
    <property type="match status" value="1"/>
</dbReference>
<keyword evidence="5" id="KW-0285">Flavoprotein</keyword>
<dbReference type="UniPathway" id="UPA01068">
    <property type="reaction ID" value="UER00304"/>
</dbReference>